<organism evidence="1 2">
    <name type="scientific">Colletotrichum truncatum</name>
    <name type="common">Anthracnose fungus</name>
    <name type="synonym">Colletotrichum capsici</name>
    <dbReference type="NCBI Taxonomy" id="5467"/>
    <lineage>
        <taxon>Eukaryota</taxon>
        <taxon>Fungi</taxon>
        <taxon>Dikarya</taxon>
        <taxon>Ascomycota</taxon>
        <taxon>Pezizomycotina</taxon>
        <taxon>Sordariomycetes</taxon>
        <taxon>Hypocreomycetidae</taxon>
        <taxon>Glomerellales</taxon>
        <taxon>Glomerellaceae</taxon>
        <taxon>Colletotrichum</taxon>
        <taxon>Colletotrichum truncatum species complex</taxon>
    </lineage>
</organism>
<proteinExistence type="predicted"/>
<reference evidence="1 2" key="1">
    <citation type="journal article" date="2020" name="Phytopathology">
        <title>Genome Sequence Resources of Colletotrichum truncatum, C. plurivorum, C. musicola, and C. sojae: Four Species Pathogenic to Soybean (Glycine max).</title>
        <authorList>
            <person name="Rogerio F."/>
            <person name="Boufleur T.R."/>
            <person name="Ciampi-Guillardi M."/>
            <person name="Sukno S.A."/>
            <person name="Thon M.R."/>
            <person name="Massola Junior N.S."/>
            <person name="Baroncelli R."/>
        </authorList>
    </citation>
    <scope>NUCLEOTIDE SEQUENCE [LARGE SCALE GENOMIC DNA]</scope>
    <source>
        <strain evidence="1 2">CMES1059</strain>
    </source>
</reference>
<evidence type="ECO:0000313" key="2">
    <source>
        <dbReference type="Proteomes" id="UP000805649"/>
    </source>
</evidence>
<sequence>MRPKSAIYFEQFGSVRIHELQRVVELDARSDHNTSTSSTVSKGELFDVEAQMAMIILCINEEYKIID</sequence>
<dbReference type="EMBL" id="VUJX02000004">
    <property type="protein sequence ID" value="KAL0937631.1"/>
    <property type="molecule type" value="Genomic_DNA"/>
</dbReference>
<protein>
    <submittedName>
        <fullName evidence="1">Mannosyl-3-phosphoglycerate synthase</fullName>
    </submittedName>
</protein>
<gene>
    <name evidence="1" type="ORF">CTRU02_207362</name>
</gene>
<keyword evidence="2" id="KW-1185">Reference proteome</keyword>
<accession>A0ACC3Z0L2</accession>
<name>A0ACC3Z0L2_COLTU</name>
<dbReference type="Proteomes" id="UP000805649">
    <property type="component" value="Unassembled WGS sequence"/>
</dbReference>
<comment type="caution">
    <text evidence="1">The sequence shown here is derived from an EMBL/GenBank/DDBJ whole genome shotgun (WGS) entry which is preliminary data.</text>
</comment>
<evidence type="ECO:0000313" key="1">
    <source>
        <dbReference type="EMBL" id="KAL0937631.1"/>
    </source>
</evidence>